<dbReference type="GO" id="GO:0005886">
    <property type="term" value="C:plasma membrane"/>
    <property type="evidence" value="ECO:0007669"/>
    <property type="project" value="UniProtKB-SubCell"/>
</dbReference>
<organism evidence="8 9">
    <name type="scientific">Pseudaminobacter soli</name>
    <name type="common">ex Li et al. 2025</name>
    <dbReference type="NCBI Taxonomy" id="1295366"/>
    <lineage>
        <taxon>Bacteria</taxon>
        <taxon>Pseudomonadati</taxon>
        <taxon>Pseudomonadota</taxon>
        <taxon>Alphaproteobacteria</taxon>
        <taxon>Hyphomicrobiales</taxon>
        <taxon>Phyllobacteriaceae</taxon>
        <taxon>Pseudaminobacter</taxon>
    </lineage>
</organism>
<sequence>MLVALIFVVFPFCMLFAAISDLLSMTIANRVSLLLLGTFAVVAPLTGMDWSAYGLHFAGGAVVLAVTFILFALGGMGGGDAKLLAATAVWMGFGTHLLEYLVVSAFLGGVLTLGILSYRGSAIAMFTGRNMFLRNFADKTVGVPYGIALGIGGLIAYPESPLMVWAIEQLAAK</sequence>
<evidence type="ECO:0000313" key="9">
    <source>
        <dbReference type="Proteomes" id="UP000240653"/>
    </source>
</evidence>
<feature type="transmembrane region" description="Helical" evidence="6">
    <location>
        <begin position="27"/>
        <end position="45"/>
    </location>
</feature>
<evidence type="ECO:0000256" key="4">
    <source>
        <dbReference type="ARBA" id="ARBA00022989"/>
    </source>
</evidence>
<dbReference type="Gene3D" id="1.20.120.1220">
    <property type="match status" value="1"/>
</dbReference>
<dbReference type="Pfam" id="PF01478">
    <property type="entry name" value="Peptidase_A24"/>
    <property type="match status" value="1"/>
</dbReference>
<keyword evidence="5 6" id="KW-0472">Membrane</keyword>
<reference evidence="8 9" key="1">
    <citation type="submission" date="2018-03" db="EMBL/GenBank/DDBJ databases">
        <title>The draft genome of Mesorhizobium soli JCM 19897.</title>
        <authorList>
            <person name="Li L."/>
            <person name="Liu L."/>
            <person name="Liang L."/>
            <person name="Wang T."/>
            <person name="Zhang X."/>
        </authorList>
    </citation>
    <scope>NUCLEOTIDE SEQUENCE [LARGE SCALE GENOMIC DNA]</scope>
    <source>
        <strain evidence="8 9">JCM 19897</strain>
    </source>
</reference>
<keyword evidence="2" id="KW-1003">Cell membrane</keyword>
<comment type="caution">
    <text evidence="8">The sequence shown here is derived from an EMBL/GenBank/DDBJ whole genome shotgun (WGS) entry which is preliminary data.</text>
</comment>
<evidence type="ECO:0000256" key="1">
    <source>
        <dbReference type="ARBA" id="ARBA00004651"/>
    </source>
</evidence>
<evidence type="ECO:0000256" key="2">
    <source>
        <dbReference type="ARBA" id="ARBA00022475"/>
    </source>
</evidence>
<dbReference type="EMBL" id="PXYL01000012">
    <property type="protein sequence ID" value="PSJ57893.1"/>
    <property type="molecule type" value="Genomic_DNA"/>
</dbReference>
<evidence type="ECO:0000256" key="5">
    <source>
        <dbReference type="ARBA" id="ARBA00023136"/>
    </source>
</evidence>
<feature type="transmembrane region" description="Helical" evidence="6">
    <location>
        <begin position="97"/>
        <end position="116"/>
    </location>
</feature>
<evidence type="ECO:0000259" key="7">
    <source>
        <dbReference type="Pfam" id="PF01478"/>
    </source>
</evidence>
<proteinExistence type="predicted"/>
<evidence type="ECO:0000313" key="8">
    <source>
        <dbReference type="EMBL" id="PSJ57893.1"/>
    </source>
</evidence>
<feature type="transmembrane region" description="Helical" evidence="6">
    <location>
        <begin position="136"/>
        <end position="157"/>
    </location>
</feature>
<keyword evidence="4 6" id="KW-1133">Transmembrane helix</keyword>
<dbReference type="RefSeq" id="WP_106726025.1">
    <property type="nucleotide sequence ID" value="NZ_PXYL01000012.1"/>
</dbReference>
<dbReference type="InterPro" id="IPR052218">
    <property type="entry name" value="Preflagellin_Peptidase"/>
</dbReference>
<gene>
    <name evidence="8" type="ORF">C7I85_21230</name>
</gene>
<evidence type="ECO:0000256" key="6">
    <source>
        <dbReference type="SAM" id="Phobius"/>
    </source>
</evidence>
<dbReference type="OrthoDB" id="5329005at2"/>
<feature type="domain" description="Prepilin type IV endopeptidase peptidase" evidence="7">
    <location>
        <begin position="9"/>
        <end position="113"/>
    </location>
</feature>
<keyword evidence="3 6" id="KW-0812">Transmembrane</keyword>
<keyword evidence="9" id="KW-1185">Reference proteome</keyword>
<comment type="subcellular location">
    <subcellularLocation>
        <location evidence="1">Cell membrane</location>
        <topology evidence="1">Multi-pass membrane protein</topology>
    </subcellularLocation>
</comment>
<protein>
    <submittedName>
        <fullName evidence="8">Peptidase</fullName>
    </submittedName>
</protein>
<dbReference type="AlphaFoldDB" id="A0A2P7S5Z8"/>
<evidence type="ECO:0000256" key="3">
    <source>
        <dbReference type="ARBA" id="ARBA00022692"/>
    </source>
</evidence>
<dbReference type="PANTHER" id="PTHR36506:SF1">
    <property type="entry name" value="PREFLAGELLIN PEPTIDASE"/>
    <property type="match status" value="1"/>
</dbReference>
<dbReference type="Proteomes" id="UP000240653">
    <property type="component" value="Unassembled WGS sequence"/>
</dbReference>
<dbReference type="GO" id="GO:0004190">
    <property type="term" value="F:aspartic-type endopeptidase activity"/>
    <property type="evidence" value="ECO:0007669"/>
    <property type="project" value="InterPro"/>
</dbReference>
<dbReference type="PANTHER" id="PTHR36506">
    <property type="entry name" value="PREFLAGELLIN PEPTIDASE"/>
    <property type="match status" value="1"/>
</dbReference>
<name>A0A2P7S5Z8_9HYPH</name>
<accession>A0A2P7S5Z8</accession>
<feature type="transmembrane region" description="Helical" evidence="6">
    <location>
        <begin position="57"/>
        <end position="77"/>
    </location>
</feature>
<dbReference type="InterPro" id="IPR000045">
    <property type="entry name" value="Prepilin_IV_endopep_pep"/>
</dbReference>